<dbReference type="Pfam" id="PF01243">
    <property type="entry name" value="PNPOx_N"/>
    <property type="match status" value="1"/>
</dbReference>
<accession>A0A1H2M5B8</accession>
<dbReference type="Gene3D" id="2.30.110.10">
    <property type="entry name" value="Electron Transport, Fmn-binding Protein, Chain A"/>
    <property type="match status" value="1"/>
</dbReference>
<feature type="domain" description="Pyridoxamine 5'-phosphate oxidase N-terminal" evidence="1">
    <location>
        <begin position="52"/>
        <end position="193"/>
    </location>
</feature>
<dbReference type="InterPro" id="IPR011576">
    <property type="entry name" value="Pyridox_Oxase_N"/>
</dbReference>
<dbReference type="InterPro" id="IPR012349">
    <property type="entry name" value="Split_barrel_FMN-bd"/>
</dbReference>
<dbReference type="EMBL" id="LT629802">
    <property type="protein sequence ID" value="SDU88215.1"/>
    <property type="molecule type" value="Genomic_DNA"/>
</dbReference>
<dbReference type="AlphaFoldDB" id="A0A1H2M5B8"/>
<dbReference type="STRING" id="46679.SAMN05216202_1027"/>
<sequence length="219" mass="25156">MGRIPKGSFRAIPYCKLGEKAYRARSMVGYYGSPLIKRRPSFKRAEIMMPSITERCRRLLSTTRFITLATASAQGSPWASTVNYVYRHKTESLLWYSMSDSLHSKNIDRDPNISGSIFRTDFGASAPPVGLDGIQLSGLARSVPDDEIEVIYEEYYRTNFPDELARAQWALPLSDFKKIGKRSFYVLTVQRLWLLDLERWAYDKNDQRIEVELPLPDAN</sequence>
<gene>
    <name evidence="2" type="ORF">SAMN05216202_1027</name>
</gene>
<evidence type="ECO:0000313" key="2">
    <source>
        <dbReference type="EMBL" id="SDU88215.1"/>
    </source>
</evidence>
<evidence type="ECO:0000259" key="1">
    <source>
        <dbReference type="Pfam" id="PF01243"/>
    </source>
</evidence>
<dbReference type="Proteomes" id="UP000198600">
    <property type="component" value="Chromosome I"/>
</dbReference>
<organism evidence="2 3">
    <name type="scientific">Pseudomonas mucidolens</name>
    <dbReference type="NCBI Taxonomy" id="46679"/>
    <lineage>
        <taxon>Bacteria</taxon>
        <taxon>Pseudomonadati</taxon>
        <taxon>Pseudomonadota</taxon>
        <taxon>Gammaproteobacteria</taxon>
        <taxon>Pseudomonadales</taxon>
        <taxon>Pseudomonadaceae</taxon>
        <taxon>Pseudomonas</taxon>
    </lineage>
</organism>
<evidence type="ECO:0000313" key="3">
    <source>
        <dbReference type="Proteomes" id="UP000198600"/>
    </source>
</evidence>
<protein>
    <submittedName>
        <fullName evidence="2">Pyridoxamine 5'-phosphate oxidase</fullName>
    </submittedName>
</protein>
<proteinExistence type="predicted"/>
<keyword evidence="3" id="KW-1185">Reference proteome</keyword>
<dbReference type="SUPFAM" id="SSF50475">
    <property type="entry name" value="FMN-binding split barrel"/>
    <property type="match status" value="1"/>
</dbReference>
<reference evidence="3" key="1">
    <citation type="submission" date="2016-10" db="EMBL/GenBank/DDBJ databases">
        <authorList>
            <person name="Varghese N."/>
            <person name="Submissions S."/>
        </authorList>
    </citation>
    <scope>NUCLEOTIDE SEQUENCE [LARGE SCALE GENOMIC DNA]</scope>
    <source>
        <strain evidence="3">LMG 2223</strain>
    </source>
</reference>
<name>A0A1H2M5B8_9PSED</name>